<dbReference type="GO" id="GO:0008270">
    <property type="term" value="F:zinc ion binding"/>
    <property type="evidence" value="ECO:0007669"/>
    <property type="project" value="InterPro"/>
</dbReference>
<dbReference type="CDD" id="cd00067">
    <property type="entry name" value="GAL4"/>
    <property type="match status" value="1"/>
</dbReference>
<accession>A0A9Q0AP77</accession>
<dbReference type="SMART" id="SM00066">
    <property type="entry name" value="GAL4"/>
    <property type="match status" value="1"/>
</dbReference>
<organism evidence="4 5">
    <name type="scientific">Neoarthrinium moseri</name>
    <dbReference type="NCBI Taxonomy" id="1658444"/>
    <lineage>
        <taxon>Eukaryota</taxon>
        <taxon>Fungi</taxon>
        <taxon>Dikarya</taxon>
        <taxon>Ascomycota</taxon>
        <taxon>Pezizomycotina</taxon>
        <taxon>Sordariomycetes</taxon>
        <taxon>Xylariomycetidae</taxon>
        <taxon>Amphisphaeriales</taxon>
        <taxon>Apiosporaceae</taxon>
        <taxon>Neoarthrinium</taxon>
    </lineage>
</organism>
<dbReference type="InterPro" id="IPR001138">
    <property type="entry name" value="Zn2Cys6_DnaBD"/>
</dbReference>
<sequence length="433" mass="45664">MAIAAPLPSQAQALFTPWGATIKTSSDPRKSLGLMTDIMSYQYPPPPHHHGAEMDLHHPGYLSSYPASASSSMEGTNEADHGQFGPAGDKKRNKLGYHRTSVACVWLNRKDEGHCRRRKIRCMPQPNDVQGRCANCIRLKKDCSFYSVGQEPAPVPGQKPGARPPAGTKIASASSSPAVATGHPPDVSSHQSYAHLATIPSIQNMGPPSLKPETYPADPKMSSSASSGRTFDYGHGVANWIPADTSPSSVKAPGDAGASWRTYPHESPITPAFSPYTPQHHSSGWPAAPPIGTPGGGDVASSRPEDVAWAPYPGAPPARSLSYGGEASQSYTPASQIGEPPGRSYDRRASAASAMYPTPITTSIPHVASVPGTTMDPHVSLSAGAIPPSSYGTWQQPYAYSKSGDGYDAWYGNTGHNESSGGNHPHSGYYGSR</sequence>
<name>A0A9Q0AP77_9PEZI</name>
<evidence type="ECO:0000256" key="1">
    <source>
        <dbReference type="ARBA" id="ARBA00023242"/>
    </source>
</evidence>
<feature type="region of interest" description="Disordered" evidence="2">
    <location>
        <begin position="66"/>
        <end position="92"/>
    </location>
</feature>
<keyword evidence="1" id="KW-0539">Nucleus</keyword>
<feature type="domain" description="Zn(2)-C6 fungal-type" evidence="3">
    <location>
        <begin position="98"/>
        <end position="154"/>
    </location>
</feature>
<dbReference type="AlphaFoldDB" id="A0A9Q0AP77"/>
<gene>
    <name evidence="4" type="ORF">JX265_006238</name>
</gene>
<dbReference type="GO" id="GO:0000981">
    <property type="term" value="F:DNA-binding transcription factor activity, RNA polymerase II-specific"/>
    <property type="evidence" value="ECO:0007669"/>
    <property type="project" value="InterPro"/>
</dbReference>
<dbReference type="InterPro" id="IPR036864">
    <property type="entry name" value="Zn2-C6_fun-type_DNA-bd_sf"/>
</dbReference>
<dbReference type="SUPFAM" id="SSF57701">
    <property type="entry name" value="Zn2/Cys6 DNA-binding domain"/>
    <property type="match status" value="1"/>
</dbReference>
<protein>
    <recommendedName>
        <fullName evidence="3">Zn(2)-C6 fungal-type domain-containing protein</fullName>
    </recommendedName>
</protein>
<evidence type="ECO:0000313" key="4">
    <source>
        <dbReference type="EMBL" id="KAI1870068.1"/>
    </source>
</evidence>
<comment type="caution">
    <text evidence="4">The sequence shown here is derived from an EMBL/GenBank/DDBJ whole genome shotgun (WGS) entry which is preliminary data.</text>
</comment>
<reference evidence="4" key="1">
    <citation type="submission" date="2021-03" db="EMBL/GenBank/DDBJ databases">
        <title>Revisited historic fungal species revealed as producer of novel bioactive compounds through whole genome sequencing and comparative genomics.</title>
        <authorList>
            <person name="Vignolle G.A."/>
            <person name="Hochenegger N."/>
            <person name="Mach R.L."/>
            <person name="Mach-Aigner A.R."/>
            <person name="Javad Rahimi M."/>
            <person name="Salim K.A."/>
            <person name="Chan C.M."/>
            <person name="Lim L.B.L."/>
            <person name="Cai F."/>
            <person name="Druzhinina I.S."/>
            <person name="U'Ren J.M."/>
            <person name="Derntl C."/>
        </authorList>
    </citation>
    <scope>NUCLEOTIDE SEQUENCE</scope>
    <source>
        <strain evidence="4">TUCIM 5799</strain>
    </source>
</reference>
<evidence type="ECO:0000256" key="2">
    <source>
        <dbReference type="SAM" id="MobiDB-lite"/>
    </source>
</evidence>
<keyword evidence="5" id="KW-1185">Reference proteome</keyword>
<feature type="region of interest" description="Disordered" evidence="2">
    <location>
        <begin position="244"/>
        <end position="348"/>
    </location>
</feature>
<feature type="region of interest" description="Disordered" evidence="2">
    <location>
        <begin position="151"/>
        <end position="227"/>
    </location>
</feature>
<dbReference type="Proteomes" id="UP000829685">
    <property type="component" value="Unassembled WGS sequence"/>
</dbReference>
<evidence type="ECO:0000313" key="5">
    <source>
        <dbReference type="Proteomes" id="UP000829685"/>
    </source>
</evidence>
<feature type="region of interest" description="Disordered" evidence="2">
    <location>
        <begin position="409"/>
        <end position="433"/>
    </location>
</feature>
<proteinExistence type="predicted"/>
<dbReference type="EMBL" id="JAFIMR010000014">
    <property type="protein sequence ID" value="KAI1870068.1"/>
    <property type="molecule type" value="Genomic_DNA"/>
</dbReference>
<evidence type="ECO:0000259" key="3">
    <source>
        <dbReference type="SMART" id="SM00066"/>
    </source>
</evidence>